<dbReference type="CDD" id="cd22919">
    <property type="entry name" value="HFD_CENP-S"/>
    <property type="match status" value="1"/>
</dbReference>
<keyword evidence="14" id="KW-0137">Centromere</keyword>
<dbReference type="InterPro" id="IPR029003">
    <property type="entry name" value="CENP-S/Mhf1"/>
</dbReference>
<sequence>MALVTGSLSILQLKRRPQRLLQTQAVGLQSLSDRLKAAVHYTVGCLCEEVASDKDMPFSKQTIAAISEVTFRQCENFAKDLEMFARHAKRSTINTEDVKLLARRSNSLLKYITEINENLAQFNLERKAKKKKKSEDENKDAVEPGEAGVVEIEN</sequence>
<dbReference type="GO" id="GO:0046982">
    <property type="term" value="F:protein heterodimerization activity"/>
    <property type="evidence" value="ECO:0007669"/>
    <property type="project" value="InterPro"/>
</dbReference>
<dbReference type="FunFam" id="1.10.20.10:FF:000063">
    <property type="entry name" value="Centromere protein S"/>
    <property type="match status" value="1"/>
</dbReference>
<reference evidence="17" key="2">
    <citation type="submission" date="2025-08" db="UniProtKB">
        <authorList>
            <consortium name="Ensembl"/>
        </authorList>
    </citation>
    <scope>IDENTIFICATION</scope>
</reference>
<dbReference type="Ensembl" id="ENSSSCT00070059268.1">
    <property type="protein sequence ID" value="ENSSSCP00070050464.1"/>
    <property type="gene ID" value="ENSSSCG00070029497.1"/>
</dbReference>
<evidence type="ECO:0000256" key="9">
    <source>
        <dbReference type="ARBA" id="ARBA00022838"/>
    </source>
</evidence>
<dbReference type="PANTHER" id="PTHR22980">
    <property type="entry name" value="CORTISTATIN"/>
    <property type="match status" value="1"/>
</dbReference>
<keyword evidence="13" id="KW-0131">Cell cycle</keyword>
<feature type="compositionally biased region" description="Basic and acidic residues" evidence="16">
    <location>
        <begin position="133"/>
        <end position="142"/>
    </location>
</feature>
<reference evidence="17 18" key="1">
    <citation type="submission" date="2017-08" db="EMBL/GenBank/DDBJ databases">
        <title>USMARCv1.0.</title>
        <authorList>
            <person name="Hannum G.I."/>
            <person name="Koren S."/>
            <person name="Schroeder S.G."/>
            <person name="Chin S.C."/>
            <person name="Nonneman D.J."/>
            <person name="Becker S.A."/>
            <person name="Rosen B.D."/>
            <person name="Bickhart D.M."/>
            <person name="Putnam N.H."/>
            <person name="Green R.E."/>
            <person name="Tuggle C.K."/>
            <person name="Liu H."/>
            <person name="Rohrer G.A."/>
            <person name="Warr A."/>
            <person name="Hall R."/>
            <person name="Kim K."/>
            <person name="Hume D.A."/>
            <person name="Talbot R."/>
            <person name="Chow W."/>
            <person name="Howe K."/>
            <person name="Schwartz A.S."/>
            <person name="Watson M."/>
            <person name="Archibald A.L."/>
            <person name="Phillippy A.M."/>
            <person name="Smith T.P.L."/>
        </authorList>
    </citation>
    <scope>NUCLEOTIDE SEQUENCE [LARGE SCALE GENOMIC DNA]</scope>
</reference>
<keyword evidence="12" id="KW-0539">Nucleus</keyword>
<evidence type="ECO:0000256" key="1">
    <source>
        <dbReference type="ARBA" id="ARBA00004123"/>
    </source>
</evidence>
<keyword evidence="9" id="KW-0995">Kinetochore</keyword>
<proteinExistence type="inferred from homology"/>
<evidence type="ECO:0000256" key="2">
    <source>
        <dbReference type="ARBA" id="ARBA00004629"/>
    </source>
</evidence>
<evidence type="ECO:0000313" key="17">
    <source>
        <dbReference type="Ensembl" id="ENSSSCP00070050464.1"/>
    </source>
</evidence>
<keyword evidence="7" id="KW-0227">DNA damage</keyword>
<dbReference type="PANTHER" id="PTHR22980:SF0">
    <property type="entry name" value="CENTROMERE PROTEIN S"/>
    <property type="match status" value="1"/>
</dbReference>
<evidence type="ECO:0000256" key="5">
    <source>
        <dbReference type="ARBA" id="ARBA00022454"/>
    </source>
</evidence>
<dbReference type="InterPro" id="IPR009072">
    <property type="entry name" value="Histone-fold"/>
</dbReference>
<evidence type="ECO:0000256" key="13">
    <source>
        <dbReference type="ARBA" id="ARBA00023306"/>
    </source>
</evidence>
<keyword evidence="5" id="KW-0158">Chromosome</keyword>
<keyword evidence="8" id="KW-0498">Mitosis</keyword>
<dbReference type="GO" id="GO:0006281">
    <property type="term" value="P:DNA repair"/>
    <property type="evidence" value="ECO:0007669"/>
    <property type="project" value="UniProtKB-KW"/>
</dbReference>
<dbReference type="GO" id="GO:0000776">
    <property type="term" value="C:kinetochore"/>
    <property type="evidence" value="ECO:0007669"/>
    <property type="project" value="UniProtKB-KW"/>
</dbReference>
<evidence type="ECO:0000256" key="11">
    <source>
        <dbReference type="ARBA" id="ARBA00023204"/>
    </source>
</evidence>
<evidence type="ECO:0000256" key="15">
    <source>
        <dbReference type="ARBA" id="ARBA00081650"/>
    </source>
</evidence>
<evidence type="ECO:0000256" key="8">
    <source>
        <dbReference type="ARBA" id="ARBA00022776"/>
    </source>
</evidence>
<dbReference type="GO" id="GO:0071821">
    <property type="term" value="C:FANCM-MHF complex"/>
    <property type="evidence" value="ECO:0007669"/>
    <property type="project" value="InterPro"/>
</dbReference>
<dbReference type="GO" id="GO:0051301">
    <property type="term" value="P:cell division"/>
    <property type="evidence" value="ECO:0007669"/>
    <property type="project" value="UniProtKB-KW"/>
</dbReference>
<evidence type="ECO:0000256" key="4">
    <source>
        <dbReference type="ARBA" id="ARBA00016400"/>
    </source>
</evidence>
<dbReference type="Pfam" id="PF15630">
    <property type="entry name" value="CENP-S"/>
    <property type="match status" value="1"/>
</dbReference>
<dbReference type="GO" id="GO:0003677">
    <property type="term" value="F:DNA binding"/>
    <property type="evidence" value="ECO:0007669"/>
    <property type="project" value="UniProtKB-KW"/>
</dbReference>
<dbReference type="Gene3D" id="1.10.20.10">
    <property type="entry name" value="Histone, subunit A"/>
    <property type="match status" value="1"/>
</dbReference>
<name>A0A4X1W2J4_PIG</name>
<comment type="similarity">
    <text evidence="3">Belongs to the TAF9 family. CENP-S/MHF1 subfamily.</text>
</comment>
<keyword evidence="10" id="KW-0238">DNA-binding</keyword>
<evidence type="ECO:0000256" key="7">
    <source>
        <dbReference type="ARBA" id="ARBA00022763"/>
    </source>
</evidence>
<evidence type="ECO:0000256" key="16">
    <source>
        <dbReference type="SAM" id="MobiDB-lite"/>
    </source>
</evidence>
<dbReference type="AlphaFoldDB" id="A0A4X1W2J4"/>
<keyword evidence="11" id="KW-0234">DNA repair</keyword>
<comment type="subcellular location">
    <subcellularLocation>
        <location evidence="2">Chromosome</location>
        <location evidence="2">Centromere</location>
        <location evidence="2">Kinetochore</location>
    </subcellularLocation>
    <subcellularLocation>
        <location evidence="1">Nucleus</location>
    </subcellularLocation>
</comment>
<evidence type="ECO:0000313" key="18">
    <source>
        <dbReference type="Proteomes" id="UP000314985"/>
    </source>
</evidence>
<keyword evidence="6" id="KW-0132">Cell division</keyword>
<dbReference type="Proteomes" id="UP000314985">
    <property type="component" value="Chromosome 6"/>
</dbReference>
<protein>
    <recommendedName>
        <fullName evidence="4">Centromere protein S</fullName>
    </recommendedName>
    <alternativeName>
        <fullName evidence="15">FANCM-interacting histone fold protein 1</fullName>
    </alternativeName>
</protein>
<accession>A0A4X1W2J4</accession>
<feature type="region of interest" description="Disordered" evidence="16">
    <location>
        <begin position="126"/>
        <end position="154"/>
    </location>
</feature>
<evidence type="ECO:0000256" key="14">
    <source>
        <dbReference type="ARBA" id="ARBA00023328"/>
    </source>
</evidence>
<evidence type="ECO:0000256" key="12">
    <source>
        <dbReference type="ARBA" id="ARBA00023242"/>
    </source>
</evidence>
<dbReference type="SUPFAM" id="SSF47113">
    <property type="entry name" value="Histone-fold"/>
    <property type="match status" value="1"/>
</dbReference>
<evidence type="ECO:0000256" key="6">
    <source>
        <dbReference type="ARBA" id="ARBA00022618"/>
    </source>
</evidence>
<evidence type="ECO:0000256" key="3">
    <source>
        <dbReference type="ARBA" id="ARBA00006612"/>
    </source>
</evidence>
<organism evidence="17 18">
    <name type="scientific">Sus scrofa</name>
    <name type="common">Pig</name>
    <dbReference type="NCBI Taxonomy" id="9823"/>
    <lineage>
        <taxon>Eukaryota</taxon>
        <taxon>Metazoa</taxon>
        <taxon>Chordata</taxon>
        <taxon>Craniata</taxon>
        <taxon>Vertebrata</taxon>
        <taxon>Euteleostomi</taxon>
        <taxon>Mammalia</taxon>
        <taxon>Eutheria</taxon>
        <taxon>Laurasiatheria</taxon>
        <taxon>Artiodactyla</taxon>
        <taxon>Suina</taxon>
        <taxon>Suidae</taxon>
        <taxon>Sus</taxon>
    </lineage>
</organism>
<evidence type="ECO:0000256" key="10">
    <source>
        <dbReference type="ARBA" id="ARBA00023125"/>
    </source>
</evidence>